<name>A0ABM7IHY2_9MYCO</name>
<proteinExistence type="predicted"/>
<reference evidence="2 3" key="1">
    <citation type="journal article" date="2019" name="Emerg. Microbes Infect.">
        <title>Comprehensive subspecies identification of 175 nontuberculous mycobacteria species based on 7547 genomic profiles.</title>
        <authorList>
            <person name="Matsumoto Y."/>
            <person name="Kinjo T."/>
            <person name="Motooka D."/>
            <person name="Nabeya D."/>
            <person name="Jung N."/>
            <person name="Uechi K."/>
            <person name="Horii T."/>
            <person name="Iida T."/>
            <person name="Fujita J."/>
            <person name="Nakamura S."/>
        </authorList>
    </citation>
    <scope>NUCLEOTIDE SEQUENCE [LARGE SCALE GENOMIC DNA]</scope>
    <source>
        <strain evidence="2 3">JCM 15296</strain>
    </source>
</reference>
<protein>
    <submittedName>
        <fullName evidence="2">Uncharacterized protein</fullName>
    </submittedName>
</protein>
<feature type="compositionally biased region" description="Low complexity" evidence="1">
    <location>
        <begin position="302"/>
        <end position="318"/>
    </location>
</feature>
<evidence type="ECO:0000313" key="2">
    <source>
        <dbReference type="EMBL" id="BBX86380.1"/>
    </source>
</evidence>
<feature type="compositionally biased region" description="Low complexity" evidence="1">
    <location>
        <begin position="269"/>
        <end position="288"/>
    </location>
</feature>
<organism evidence="2 3">
    <name type="scientific">Mycolicibacterium aubagnense</name>
    <dbReference type="NCBI Taxonomy" id="319707"/>
    <lineage>
        <taxon>Bacteria</taxon>
        <taxon>Bacillati</taxon>
        <taxon>Actinomycetota</taxon>
        <taxon>Actinomycetes</taxon>
        <taxon>Mycobacteriales</taxon>
        <taxon>Mycobacteriaceae</taxon>
        <taxon>Mycolicibacterium</taxon>
    </lineage>
</organism>
<dbReference type="Proteomes" id="UP000465609">
    <property type="component" value="Chromosome"/>
</dbReference>
<sequence>MPNASSFITGLLQNSTTSINRATYVPLAVAGGAAKDSTRAATKANFVASLQLQPGDVQAVQGAHRTVDAAKAGPAPTEPFWSLLQQFEGTPMASSLPAVSAFADVAPTHLTAFSDTLKALRQQTVDRLRAADPAGTSPELGAALIALNAANVASQALASNLQTSEVGMLNLERLEMTPAGIERGGLISTIPLAPKERTFVVQKEWSVTTQEFTSIVTDSLDNFSETGVTENTQMTQATTSQVAHSNQFNVTASASGGIGFVSGSTTTSFGTQDSNSASAAQSRQASVQTTRLASSRVRQSHKTTISTTTTVGTSNATSRRIENPSDTEPMRIDYYSMMRKWYVALYRYGLRMTYDITVPEPGAMLRWPYAWIDFYQKQLGQAFVFPHTHASITPANYLSLADKYSADVPAPPSPDNHLIDIGPVTNSVTDKQFPAPFNVPDGYWIENIYFTHWQGDTKAGGYPFTLVGGPTLTSANQGKDICAGGHYLYHQTGAQTLVSFWDSSSQEGDVILYFRVICKPTAAAMAQWQAAVWTALYNAAQQQYYTQQAGLSAQITAIQNSIANVDTLTLRREENDEIMRCVLKWLLGPQINFAFMPPSVQKAFLAAAVAAGDGVAEYPYGIDFADNQSTLTPTQWAAIGGEQQMISFINEAIEWENVTYFTYSYFWDYPGCWNFIRNLQHDDKTRQAFLRAGSARVVLTVRKGWEAAWAYFVYTGVVPPNNDPQLPALNHPYMTIAQQIAAYDDTNYPGIPAANPDGGGLVDDGTPQTGTTCRTNIQGPSSAPVEIPVDDATDFVAGASLIIDTWDSHIDPSTGLSTQETQTITAVTKSPASITVVGLKHSHTGPFPVVQAGAKGTLIGEWFEYTPTSGTDIDVVFNPPTDTVA</sequence>
<gene>
    <name evidence="2" type="ORF">MAUB_42530</name>
</gene>
<evidence type="ECO:0000313" key="3">
    <source>
        <dbReference type="Proteomes" id="UP000465609"/>
    </source>
</evidence>
<dbReference type="EMBL" id="AP022577">
    <property type="protein sequence ID" value="BBX86380.1"/>
    <property type="molecule type" value="Genomic_DNA"/>
</dbReference>
<evidence type="ECO:0000256" key="1">
    <source>
        <dbReference type="SAM" id="MobiDB-lite"/>
    </source>
</evidence>
<accession>A0ABM7IHY2</accession>
<dbReference type="RefSeq" id="WP_138228784.1">
    <property type="nucleotide sequence ID" value="NZ_AP022577.1"/>
</dbReference>
<keyword evidence="3" id="KW-1185">Reference proteome</keyword>
<feature type="region of interest" description="Disordered" evidence="1">
    <location>
        <begin position="269"/>
        <end position="324"/>
    </location>
</feature>